<dbReference type="EnsemblPlants" id="AUR62039459-RA">
    <property type="protein sequence ID" value="AUR62039459-RA:cds"/>
    <property type="gene ID" value="AUR62039459"/>
</dbReference>
<feature type="compositionally biased region" description="Basic and acidic residues" evidence="1">
    <location>
        <begin position="196"/>
        <end position="211"/>
    </location>
</feature>
<dbReference type="Gramene" id="AUR62039459-RA">
    <property type="protein sequence ID" value="AUR62039459-RA:cds"/>
    <property type="gene ID" value="AUR62039459"/>
</dbReference>
<dbReference type="PANTHER" id="PTHR34449">
    <property type="entry name" value="RHO TERMINATION FACTOR"/>
    <property type="match status" value="1"/>
</dbReference>
<dbReference type="InterPro" id="IPR011112">
    <property type="entry name" value="Rho-like_N"/>
</dbReference>
<dbReference type="Gene3D" id="1.10.720.10">
    <property type="match status" value="1"/>
</dbReference>
<accession>A0A803N2Q3</accession>
<dbReference type="GO" id="GO:0006353">
    <property type="term" value="P:DNA-templated transcription termination"/>
    <property type="evidence" value="ECO:0007669"/>
    <property type="project" value="InterPro"/>
</dbReference>
<dbReference type="Pfam" id="PF07498">
    <property type="entry name" value="Rho_N"/>
    <property type="match status" value="1"/>
</dbReference>
<dbReference type="RefSeq" id="XP_021772045.1">
    <property type="nucleotide sequence ID" value="XM_021916353.1"/>
</dbReference>
<evidence type="ECO:0000259" key="2">
    <source>
        <dbReference type="Pfam" id="PF07498"/>
    </source>
</evidence>
<reference evidence="3" key="2">
    <citation type="submission" date="2021-03" db="UniProtKB">
        <authorList>
            <consortium name="EnsemblPlants"/>
        </authorList>
    </citation>
    <scope>IDENTIFICATION</scope>
</reference>
<protein>
    <recommendedName>
        <fullName evidence="2">Rho termination factor-like N-terminal domain-containing protein</fullName>
    </recommendedName>
</protein>
<feature type="compositionally biased region" description="Basic and acidic residues" evidence="1">
    <location>
        <begin position="133"/>
        <end position="150"/>
    </location>
</feature>
<reference evidence="3" key="1">
    <citation type="journal article" date="2017" name="Nature">
        <title>The genome of Chenopodium quinoa.</title>
        <authorList>
            <person name="Jarvis D.E."/>
            <person name="Ho Y.S."/>
            <person name="Lightfoot D.J."/>
            <person name="Schmoeckel S.M."/>
            <person name="Li B."/>
            <person name="Borm T.J.A."/>
            <person name="Ohyanagi H."/>
            <person name="Mineta K."/>
            <person name="Michell C.T."/>
            <person name="Saber N."/>
            <person name="Kharbatia N.M."/>
            <person name="Rupper R.R."/>
            <person name="Sharp A.R."/>
            <person name="Dally N."/>
            <person name="Boughton B.A."/>
            <person name="Woo Y.H."/>
            <person name="Gao G."/>
            <person name="Schijlen E.G.W.M."/>
            <person name="Guo X."/>
            <person name="Momin A.A."/>
            <person name="Negrao S."/>
            <person name="Al-Babili S."/>
            <person name="Gehring C."/>
            <person name="Roessner U."/>
            <person name="Jung C."/>
            <person name="Murphy K."/>
            <person name="Arold S.T."/>
            <person name="Gojobori T."/>
            <person name="van der Linden C.G."/>
            <person name="van Loo E.N."/>
            <person name="Jellen E.N."/>
            <person name="Maughan P.J."/>
            <person name="Tester M."/>
        </authorList>
    </citation>
    <scope>NUCLEOTIDE SEQUENCE [LARGE SCALE GENOMIC DNA]</scope>
    <source>
        <strain evidence="3">cv. PI 614886</strain>
    </source>
</reference>
<dbReference type="GeneID" id="110736193"/>
<evidence type="ECO:0000313" key="4">
    <source>
        <dbReference type="Proteomes" id="UP000596660"/>
    </source>
</evidence>
<name>A0A803N2Q3_CHEQI</name>
<feature type="region of interest" description="Disordered" evidence="1">
    <location>
        <begin position="101"/>
        <end position="211"/>
    </location>
</feature>
<evidence type="ECO:0000256" key="1">
    <source>
        <dbReference type="SAM" id="MobiDB-lite"/>
    </source>
</evidence>
<keyword evidence="4" id="KW-1185">Reference proteome</keyword>
<dbReference type="SMR" id="A0A803N2Q3"/>
<dbReference type="PANTHER" id="PTHR34449:SF2">
    <property type="entry name" value="RHO TERMINATION FACTOR"/>
    <property type="match status" value="1"/>
</dbReference>
<feature type="domain" description="Rho termination factor-like N-terminal" evidence="2">
    <location>
        <begin position="213"/>
        <end position="242"/>
    </location>
</feature>
<feature type="compositionally biased region" description="Polar residues" evidence="1">
    <location>
        <begin position="104"/>
        <end position="113"/>
    </location>
</feature>
<dbReference type="KEGG" id="cqi:110736193"/>
<sequence>MEAIALSVLNNPTSLLLGETVYRLLPVASCKTLSFHNKNSSIRAYDTTNWGGNLSSRKSFSGRAFEEDEFSTHITSDSKSSRREKLIALFKRIQIEISEGESGSGNYSKSTQSIDDDSSVETSVLEFLQQSSRETKVESSKLKHSEEPNRKKQTSGEKSISVPEPPPTKFTRPPSNFVKKSPIPLTTALQSNEIELNNKESSSESDRESLKVEGMKLSELKGLAKERGIRGYSKLKKSELVELLNS</sequence>
<dbReference type="AlphaFoldDB" id="A0A803N2Q3"/>
<organism evidence="3 4">
    <name type="scientific">Chenopodium quinoa</name>
    <name type="common">Quinoa</name>
    <dbReference type="NCBI Taxonomy" id="63459"/>
    <lineage>
        <taxon>Eukaryota</taxon>
        <taxon>Viridiplantae</taxon>
        <taxon>Streptophyta</taxon>
        <taxon>Embryophyta</taxon>
        <taxon>Tracheophyta</taxon>
        <taxon>Spermatophyta</taxon>
        <taxon>Magnoliopsida</taxon>
        <taxon>eudicotyledons</taxon>
        <taxon>Gunneridae</taxon>
        <taxon>Pentapetalae</taxon>
        <taxon>Caryophyllales</taxon>
        <taxon>Chenopodiaceae</taxon>
        <taxon>Chenopodioideae</taxon>
        <taxon>Atripliceae</taxon>
        <taxon>Chenopodium</taxon>
    </lineage>
</organism>
<dbReference type="Proteomes" id="UP000596660">
    <property type="component" value="Unplaced"/>
</dbReference>
<evidence type="ECO:0000313" key="3">
    <source>
        <dbReference type="EnsemblPlants" id="AUR62039459-RA:cds"/>
    </source>
</evidence>
<proteinExistence type="predicted"/>
<gene>
    <name evidence="3" type="primary">LOC110736193</name>
</gene>
<dbReference type="OrthoDB" id="1931152at2759"/>
<dbReference type="OMA" id="TRANHLH"/>